<dbReference type="RefSeq" id="WP_113903162.1">
    <property type="nucleotide sequence ID" value="NZ_QNSB01000002.1"/>
</dbReference>
<dbReference type="PANTHER" id="PTHR42905:SF16">
    <property type="entry name" value="CARBOXYPHOSPHONOENOLPYRUVATE PHOSPHONOMUTASE-LIKE PROTEIN (AFU_ORTHOLOGUE AFUA_5G07230)"/>
    <property type="match status" value="1"/>
</dbReference>
<protein>
    <submittedName>
        <fullName evidence="1">2-methylisocitrate lyase-like PEP mutase family enzyme</fullName>
    </submittedName>
</protein>
<evidence type="ECO:0000313" key="1">
    <source>
        <dbReference type="EMBL" id="RBP73802.1"/>
    </source>
</evidence>
<reference evidence="1 2" key="1">
    <citation type="submission" date="2018-06" db="EMBL/GenBank/DDBJ databases">
        <title>Freshwater and sediment microbial communities from various areas in North America, analyzing microbe dynamics in response to fracking.</title>
        <authorList>
            <person name="Lamendella R."/>
        </authorList>
    </citation>
    <scope>NUCLEOTIDE SEQUENCE [LARGE SCALE GENOMIC DNA]</scope>
    <source>
        <strain evidence="1 2">3b_TX</strain>
    </source>
</reference>
<dbReference type="Proteomes" id="UP000253509">
    <property type="component" value="Unassembled WGS sequence"/>
</dbReference>
<dbReference type="EMBL" id="QNSB01000002">
    <property type="protein sequence ID" value="RBP73802.1"/>
    <property type="molecule type" value="Genomic_DNA"/>
</dbReference>
<dbReference type="AlphaFoldDB" id="A0A366IMS1"/>
<keyword evidence="1" id="KW-0456">Lyase</keyword>
<dbReference type="InterPro" id="IPR015813">
    <property type="entry name" value="Pyrv/PenolPyrv_kinase-like_dom"/>
</dbReference>
<organism evidence="1 2">
    <name type="scientific">Brevibacterium celere</name>
    <dbReference type="NCBI Taxonomy" id="225845"/>
    <lineage>
        <taxon>Bacteria</taxon>
        <taxon>Bacillati</taxon>
        <taxon>Actinomycetota</taxon>
        <taxon>Actinomycetes</taxon>
        <taxon>Micrococcales</taxon>
        <taxon>Brevibacteriaceae</taxon>
        <taxon>Brevibacterium</taxon>
    </lineage>
</organism>
<dbReference type="InterPro" id="IPR040442">
    <property type="entry name" value="Pyrv_kinase-like_dom_sf"/>
</dbReference>
<dbReference type="SUPFAM" id="SSF51621">
    <property type="entry name" value="Phosphoenolpyruvate/pyruvate domain"/>
    <property type="match status" value="1"/>
</dbReference>
<dbReference type="PANTHER" id="PTHR42905">
    <property type="entry name" value="PHOSPHOENOLPYRUVATE CARBOXYLASE"/>
    <property type="match status" value="1"/>
</dbReference>
<proteinExistence type="predicted"/>
<comment type="caution">
    <text evidence="1">The sequence shown here is derived from an EMBL/GenBank/DDBJ whole genome shotgun (WGS) entry which is preliminary data.</text>
</comment>
<keyword evidence="2" id="KW-1185">Reference proteome</keyword>
<gene>
    <name evidence="1" type="ORF">DFO65_102333</name>
</gene>
<evidence type="ECO:0000313" key="2">
    <source>
        <dbReference type="Proteomes" id="UP000253509"/>
    </source>
</evidence>
<dbReference type="GO" id="GO:0016829">
    <property type="term" value="F:lyase activity"/>
    <property type="evidence" value="ECO:0007669"/>
    <property type="project" value="UniProtKB-KW"/>
</dbReference>
<dbReference type="InterPro" id="IPR039556">
    <property type="entry name" value="ICL/PEPM"/>
</dbReference>
<dbReference type="Gene3D" id="3.20.20.60">
    <property type="entry name" value="Phosphoenolpyruvate-binding domains"/>
    <property type="match status" value="1"/>
</dbReference>
<name>A0A366IMS1_9MICO</name>
<dbReference type="Pfam" id="PF13714">
    <property type="entry name" value="PEP_mutase"/>
    <property type="match status" value="1"/>
</dbReference>
<accession>A0A366IMS1</accession>
<sequence length="270" mass="28702">MRRESSSDFFALHVPGDPFVLPNAWDVASALTLAAAGFPAIGTTSLGVAASAGVPDEHALTRQRNLDLLSTLSTFADAPMLTCDMENGYSQDPAAVVDAVDELLDSASAVRGINIEDSSHGSVTDAGTHAAKINAVKDRHPDLFVNARTDVFWTGLDDLAEALDRVDRYAEAGADGIFVPGDLDHETIARITEHTSLPVNVLATPRMTRAELADVGVARISTGSLLYRTALTAAVDTARGFADPSSTPRSTYSYSEIRDTVTENTRIGRR</sequence>
<dbReference type="CDD" id="cd00377">
    <property type="entry name" value="ICL_PEPM"/>
    <property type="match status" value="1"/>
</dbReference>